<dbReference type="EC" id="1.1.1.341" evidence="3"/>
<organism evidence="3">
    <name type="scientific">bioreactor metagenome</name>
    <dbReference type="NCBI Taxonomy" id="1076179"/>
    <lineage>
        <taxon>unclassified sequences</taxon>
        <taxon>metagenomes</taxon>
        <taxon>ecological metagenomes</taxon>
    </lineage>
</organism>
<proteinExistence type="inferred from homology"/>
<evidence type="ECO:0000256" key="1">
    <source>
        <dbReference type="ARBA" id="ARBA00007637"/>
    </source>
</evidence>
<comment type="similarity">
    <text evidence="1">Belongs to the NAD(P)-dependent epimerase/dehydratase family.</text>
</comment>
<dbReference type="InterPro" id="IPR001509">
    <property type="entry name" value="Epimerase_deHydtase"/>
</dbReference>
<dbReference type="Pfam" id="PF01370">
    <property type="entry name" value="Epimerase"/>
    <property type="match status" value="1"/>
</dbReference>
<accession>A0A645BRZ1</accession>
<gene>
    <name evidence="3" type="primary">rfbJ</name>
    <name evidence="3" type="ORF">SDC9_115026</name>
</gene>
<comment type="caution">
    <text evidence="3">The sequence shown here is derived from an EMBL/GenBank/DDBJ whole genome shotgun (WGS) entry which is preliminary data.</text>
</comment>
<sequence length="302" mass="33526">MKRAMISGATGAIGLALIQELIHNGIEVLVLCRKDSERNNKIPENVLITKKICSLDQLSLLQNDTGKEYDVFYHLAWDGTFGPSRNDMQMQAKNIEYTLDAVQVAKRFGCKKFVGVGSQAEYGPVKTVLTPTTPTFPLDGYGMAKLCAGQMTRIEANRLGLHHNWVRVLSVYGPNDGEKTLVMSLIKNLRMGIAPECTSGDQIWDYLFSEDAALALRLIGEEGVNGQVYVLGSGEAKPLKDYIKQIQELVNPFIEIKYGYIPYSKNQVMFLQADISELVNDTGFVPKVDFSTGIQKILENHA</sequence>
<evidence type="ECO:0000259" key="2">
    <source>
        <dbReference type="Pfam" id="PF01370"/>
    </source>
</evidence>
<dbReference type="EMBL" id="VSSQ01022056">
    <property type="protein sequence ID" value="MPM68095.1"/>
    <property type="molecule type" value="Genomic_DNA"/>
</dbReference>
<dbReference type="GO" id="GO:0016491">
    <property type="term" value="F:oxidoreductase activity"/>
    <property type="evidence" value="ECO:0007669"/>
    <property type="project" value="UniProtKB-KW"/>
</dbReference>
<protein>
    <submittedName>
        <fullName evidence="3">CDP-abequose synthase</fullName>
        <ecNumber evidence="3">1.1.1.341</ecNumber>
    </submittedName>
</protein>
<keyword evidence="3" id="KW-0560">Oxidoreductase</keyword>
<dbReference type="Gene3D" id="3.40.50.720">
    <property type="entry name" value="NAD(P)-binding Rossmann-like Domain"/>
    <property type="match status" value="1"/>
</dbReference>
<name>A0A645BRZ1_9ZZZZ</name>
<reference evidence="3" key="1">
    <citation type="submission" date="2019-08" db="EMBL/GenBank/DDBJ databases">
        <authorList>
            <person name="Kucharzyk K."/>
            <person name="Murdoch R.W."/>
            <person name="Higgins S."/>
            <person name="Loffler F."/>
        </authorList>
    </citation>
    <scope>NUCLEOTIDE SEQUENCE</scope>
</reference>
<feature type="domain" description="NAD-dependent epimerase/dehydratase" evidence="2">
    <location>
        <begin position="5"/>
        <end position="232"/>
    </location>
</feature>
<dbReference type="InterPro" id="IPR036291">
    <property type="entry name" value="NAD(P)-bd_dom_sf"/>
</dbReference>
<dbReference type="SUPFAM" id="SSF51735">
    <property type="entry name" value="NAD(P)-binding Rossmann-fold domains"/>
    <property type="match status" value="1"/>
</dbReference>
<evidence type="ECO:0000313" key="3">
    <source>
        <dbReference type="EMBL" id="MPM68095.1"/>
    </source>
</evidence>
<dbReference type="AlphaFoldDB" id="A0A645BRZ1"/>
<dbReference type="PANTHER" id="PTHR43000">
    <property type="entry name" value="DTDP-D-GLUCOSE 4,6-DEHYDRATASE-RELATED"/>
    <property type="match status" value="1"/>
</dbReference>